<sequence>MKRHIKNLVDEVHKKTVLWLTQTFDITVLPKYNSKQMFQRQKRKINIEEFGKIVITTVSEAYTSKTCSHCEYIKSNLGGNKVFKFNKFELQINRAWGIFLQALLDGCKMHVKCKQNRQQRKEVMVTVTTAISTETSTASITSLC</sequence>
<reference evidence="3 4" key="1">
    <citation type="submission" date="2018-08" db="EMBL/GenBank/DDBJ databases">
        <title>Genome and evolution of the arbuscular mycorrhizal fungus Diversispora epigaea (formerly Glomus versiforme) and its bacterial endosymbionts.</title>
        <authorList>
            <person name="Sun X."/>
            <person name="Fei Z."/>
            <person name="Harrison M."/>
        </authorList>
    </citation>
    <scope>NUCLEOTIDE SEQUENCE [LARGE SCALE GENOMIC DNA]</scope>
    <source>
        <strain evidence="3 4">IT104</strain>
    </source>
</reference>
<dbReference type="AlphaFoldDB" id="A0A397IH84"/>
<evidence type="ECO:0000256" key="1">
    <source>
        <dbReference type="ARBA" id="ARBA00023125"/>
    </source>
</evidence>
<comment type="caution">
    <text evidence="3">The sequence shown here is derived from an EMBL/GenBank/DDBJ whole genome shotgun (WGS) entry which is preliminary data.</text>
</comment>
<name>A0A397IH84_9GLOM</name>
<evidence type="ECO:0000313" key="4">
    <source>
        <dbReference type="Proteomes" id="UP000266861"/>
    </source>
</evidence>
<keyword evidence="4" id="KW-1185">Reference proteome</keyword>
<keyword evidence="1" id="KW-0238">DNA-binding</keyword>
<dbReference type="Proteomes" id="UP000266861">
    <property type="component" value="Unassembled WGS sequence"/>
</dbReference>
<dbReference type="GO" id="GO:0003677">
    <property type="term" value="F:DNA binding"/>
    <property type="evidence" value="ECO:0007669"/>
    <property type="project" value="UniProtKB-KW"/>
</dbReference>
<dbReference type="Pfam" id="PF07282">
    <property type="entry name" value="Cas12f1-like_TNB"/>
    <property type="match status" value="1"/>
</dbReference>
<dbReference type="InterPro" id="IPR051491">
    <property type="entry name" value="Recombinase/Transposase-rel"/>
</dbReference>
<organism evidence="3 4">
    <name type="scientific">Diversispora epigaea</name>
    <dbReference type="NCBI Taxonomy" id="1348612"/>
    <lineage>
        <taxon>Eukaryota</taxon>
        <taxon>Fungi</taxon>
        <taxon>Fungi incertae sedis</taxon>
        <taxon>Mucoromycota</taxon>
        <taxon>Glomeromycotina</taxon>
        <taxon>Glomeromycetes</taxon>
        <taxon>Diversisporales</taxon>
        <taxon>Diversisporaceae</taxon>
        <taxon>Diversispora</taxon>
    </lineage>
</organism>
<gene>
    <name evidence="3" type="ORF">Glove_241g11</name>
</gene>
<evidence type="ECO:0000313" key="3">
    <source>
        <dbReference type="EMBL" id="RHZ72704.1"/>
    </source>
</evidence>
<dbReference type="PANTHER" id="PTHR36172">
    <property type="match status" value="1"/>
</dbReference>
<dbReference type="PANTHER" id="PTHR36172:SF1">
    <property type="entry name" value="RESOLVASE-RELATED"/>
    <property type="match status" value="1"/>
</dbReference>
<dbReference type="InterPro" id="IPR010095">
    <property type="entry name" value="Cas12f1-like_TNB"/>
</dbReference>
<dbReference type="OrthoDB" id="2438399at2759"/>
<accession>A0A397IH84</accession>
<proteinExistence type="predicted"/>
<evidence type="ECO:0000259" key="2">
    <source>
        <dbReference type="Pfam" id="PF07282"/>
    </source>
</evidence>
<dbReference type="EMBL" id="PQFF01000223">
    <property type="protein sequence ID" value="RHZ72704.1"/>
    <property type="molecule type" value="Genomic_DNA"/>
</dbReference>
<protein>
    <recommendedName>
        <fullName evidence="2">Cas12f1-like TNB domain-containing protein</fullName>
    </recommendedName>
</protein>
<feature type="domain" description="Cas12f1-like TNB" evidence="2">
    <location>
        <begin position="47"/>
        <end position="94"/>
    </location>
</feature>
<dbReference type="STRING" id="1348612.A0A397IH84"/>